<feature type="domain" description="HTH araC/xylS-type" evidence="13">
    <location>
        <begin position="111"/>
        <end position="187"/>
    </location>
</feature>
<keyword evidence="6" id="KW-0227">DNA damage</keyword>
<dbReference type="PANTHER" id="PTHR10815:SF5">
    <property type="entry name" value="METHYLATED-DNA--PROTEIN-CYSTEINE METHYLTRANSFERASE"/>
    <property type="match status" value="1"/>
</dbReference>
<feature type="binding site" evidence="11">
    <location>
        <position position="80"/>
    </location>
    <ligand>
        <name>Zn(2+)</name>
        <dbReference type="ChEBI" id="CHEBI:29105"/>
    </ligand>
</feature>
<dbReference type="InterPro" id="IPR036217">
    <property type="entry name" value="MethylDNA_cys_MeTrfase_DNAb"/>
</dbReference>
<dbReference type="InterPro" id="IPR004026">
    <property type="entry name" value="Ada_DNA_repair_Zn-bd"/>
</dbReference>
<evidence type="ECO:0000256" key="5">
    <source>
        <dbReference type="ARBA" id="ARBA00022679"/>
    </source>
</evidence>
<comment type="cofactor">
    <cofactor evidence="11">
        <name>Zn(2+)</name>
        <dbReference type="ChEBI" id="CHEBI:29105"/>
    </cofactor>
    <text evidence="11">Binds 1 zinc ion per subunit.</text>
</comment>
<dbReference type="PROSITE" id="PS00374">
    <property type="entry name" value="MGMT"/>
    <property type="match status" value="1"/>
</dbReference>
<evidence type="ECO:0000256" key="2">
    <source>
        <dbReference type="ARBA" id="ARBA00008711"/>
    </source>
</evidence>
<dbReference type="SUPFAM" id="SSF53155">
    <property type="entry name" value="Methylated DNA-protein cysteine methyltransferase domain"/>
    <property type="match status" value="1"/>
</dbReference>
<evidence type="ECO:0000256" key="11">
    <source>
        <dbReference type="PIRSR" id="PIRSR000409-3"/>
    </source>
</evidence>
<dbReference type="PANTHER" id="PTHR10815">
    <property type="entry name" value="METHYLATED-DNA--PROTEIN-CYSTEINE METHYLTRANSFERASE"/>
    <property type="match status" value="1"/>
</dbReference>
<keyword evidence="5 14" id="KW-0808">Transferase</keyword>
<comment type="catalytic activity">
    <reaction evidence="1">
        <text>a 4-O-methyl-thymidine in DNA + L-cysteinyl-[protein] = a thymidine in DNA + S-methyl-L-cysteinyl-[protein]</text>
        <dbReference type="Rhea" id="RHEA:53428"/>
        <dbReference type="Rhea" id="RHEA-COMP:10131"/>
        <dbReference type="Rhea" id="RHEA-COMP:10132"/>
        <dbReference type="Rhea" id="RHEA-COMP:13555"/>
        <dbReference type="Rhea" id="RHEA-COMP:13556"/>
        <dbReference type="ChEBI" id="CHEBI:29950"/>
        <dbReference type="ChEBI" id="CHEBI:82612"/>
        <dbReference type="ChEBI" id="CHEBI:137386"/>
        <dbReference type="ChEBI" id="CHEBI:137387"/>
        <dbReference type="EC" id="2.1.1.63"/>
    </reaction>
</comment>
<evidence type="ECO:0000256" key="7">
    <source>
        <dbReference type="ARBA" id="ARBA00023159"/>
    </source>
</evidence>
<name>A0A420WE06_9PROT</name>
<sequence>MMTVHTDDMRTDDLRTDDMRYEALKDRKGAVGLNFILAVLSTGIFCRPGCPARRPLRKNCVFYETAALALKAGYRPCKRCHPLGGQRAALESLMQEIYANPEADWSAKALEEKGLAPTTLRRQFKAHTGFGLGAFIRWVRLGQAAQSLTQGETVIMAQLDAGFDSPSGFRAAFGDMFGQAPARIKFDEQNPLCVAWHETPMGRMVSIADETALYMLEFTNRVKMLAQVKRLHRLHNRPILVGRTVISEHIEDELKRYFKGELKQFETPLVLTGTDFQKQTWAQLCAIPYGETRSYAQLAMAVGNEKAVRAVASSNAKNGLALIVPCHRVIAKDGSLGGYAGGVERKSALLSLETNNL</sequence>
<dbReference type="Pfam" id="PF01035">
    <property type="entry name" value="DNA_binding_1"/>
    <property type="match status" value="1"/>
</dbReference>
<dbReference type="FunCoup" id="A0A420WE06">
    <property type="interactions" value="44"/>
</dbReference>
<dbReference type="Gene3D" id="1.10.10.60">
    <property type="entry name" value="Homeodomain-like"/>
    <property type="match status" value="1"/>
</dbReference>
<proteinExistence type="inferred from homology"/>
<dbReference type="EMBL" id="RBII01000002">
    <property type="protein sequence ID" value="RKQ69218.1"/>
    <property type="molecule type" value="Genomic_DNA"/>
</dbReference>
<comment type="similarity">
    <text evidence="2">Belongs to the MGMT family.</text>
</comment>
<dbReference type="GO" id="GO:0043565">
    <property type="term" value="F:sequence-specific DNA binding"/>
    <property type="evidence" value="ECO:0007669"/>
    <property type="project" value="InterPro"/>
</dbReference>
<dbReference type="GO" id="GO:0003908">
    <property type="term" value="F:methylated-DNA-[protein]-cysteine S-methyltransferase activity"/>
    <property type="evidence" value="ECO:0007669"/>
    <property type="project" value="UniProtKB-EC"/>
</dbReference>
<evidence type="ECO:0000259" key="13">
    <source>
        <dbReference type="PROSITE" id="PS01124"/>
    </source>
</evidence>
<feature type="transmembrane region" description="Helical" evidence="12">
    <location>
        <begin position="29"/>
        <end position="45"/>
    </location>
</feature>
<comment type="caution">
    <text evidence="14">The sequence shown here is derived from an EMBL/GenBank/DDBJ whole genome shotgun (WGS) entry which is preliminary data.</text>
</comment>
<dbReference type="PROSITE" id="PS01124">
    <property type="entry name" value="HTH_ARAC_FAMILY_2"/>
    <property type="match status" value="1"/>
</dbReference>
<dbReference type="OrthoDB" id="9802228at2"/>
<dbReference type="GO" id="GO:0003700">
    <property type="term" value="F:DNA-binding transcription factor activity"/>
    <property type="evidence" value="ECO:0007669"/>
    <property type="project" value="InterPro"/>
</dbReference>
<dbReference type="SUPFAM" id="SSF46767">
    <property type="entry name" value="Methylated DNA-protein cysteine methyltransferase, C-terminal domain"/>
    <property type="match status" value="1"/>
</dbReference>
<evidence type="ECO:0000313" key="15">
    <source>
        <dbReference type="Proteomes" id="UP000282211"/>
    </source>
</evidence>
<dbReference type="GO" id="GO:0006281">
    <property type="term" value="P:DNA repair"/>
    <property type="evidence" value="ECO:0007669"/>
    <property type="project" value="UniProtKB-KW"/>
</dbReference>
<dbReference type="FunFam" id="1.10.10.10:FF:000214">
    <property type="entry name" value="Methylated-DNA--protein-cysteine methyltransferase"/>
    <property type="match status" value="1"/>
</dbReference>
<dbReference type="InterPro" id="IPR036631">
    <property type="entry name" value="MGMT_N_sf"/>
</dbReference>
<gene>
    <name evidence="14" type="ORF">DES40_2017</name>
</gene>
<keyword evidence="12" id="KW-0472">Membrane</keyword>
<evidence type="ECO:0000256" key="1">
    <source>
        <dbReference type="ARBA" id="ARBA00001286"/>
    </source>
</evidence>
<accession>A0A420WE06</accession>
<comment type="catalytic activity">
    <reaction evidence="9">
        <text>a 6-O-methyl-2'-deoxyguanosine in DNA + L-cysteinyl-[protein] = S-methyl-L-cysteinyl-[protein] + a 2'-deoxyguanosine in DNA</text>
        <dbReference type="Rhea" id="RHEA:24000"/>
        <dbReference type="Rhea" id="RHEA-COMP:10131"/>
        <dbReference type="Rhea" id="RHEA-COMP:10132"/>
        <dbReference type="Rhea" id="RHEA-COMP:11367"/>
        <dbReference type="Rhea" id="RHEA-COMP:11368"/>
        <dbReference type="ChEBI" id="CHEBI:29950"/>
        <dbReference type="ChEBI" id="CHEBI:82612"/>
        <dbReference type="ChEBI" id="CHEBI:85445"/>
        <dbReference type="ChEBI" id="CHEBI:85448"/>
        <dbReference type="EC" id="2.1.1.63"/>
    </reaction>
</comment>
<dbReference type="Gene3D" id="3.30.160.70">
    <property type="entry name" value="Methylated DNA-protein cysteine methyltransferase domain"/>
    <property type="match status" value="1"/>
</dbReference>
<dbReference type="InterPro" id="IPR018060">
    <property type="entry name" value="HTH_AraC"/>
</dbReference>
<dbReference type="NCBIfam" id="TIGR00589">
    <property type="entry name" value="ogt"/>
    <property type="match status" value="1"/>
</dbReference>
<feature type="active site" description="Nucleophile; methyl group acceptor from methylphosphotriester" evidence="10">
    <location>
        <position position="46"/>
    </location>
</feature>
<dbReference type="InParanoid" id="A0A420WE06"/>
<evidence type="ECO:0000256" key="10">
    <source>
        <dbReference type="PIRSR" id="PIRSR000409-1"/>
    </source>
</evidence>
<keyword evidence="7" id="KW-0010">Activator</keyword>
<feature type="binding site" evidence="11">
    <location>
        <position position="77"/>
    </location>
    <ligand>
        <name>Zn(2+)</name>
        <dbReference type="ChEBI" id="CHEBI:29105"/>
    </ligand>
</feature>
<reference evidence="14 15" key="1">
    <citation type="submission" date="2018-10" db="EMBL/GenBank/DDBJ databases">
        <title>Genomic Encyclopedia of Type Strains, Phase IV (KMG-IV): sequencing the most valuable type-strain genomes for metagenomic binning, comparative biology and taxonomic classification.</title>
        <authorList>
            <person name="Goeker M."/>
        </authorList>
    </citation>
    <scope>NUCLEOTIDE SEQUENCE [LARGE SCALE GENOMIC DNA]</scope>
    <source>
        <strain evidence="14 15">DSM 22008</strain>
    </source>
</reference>
<dbReference type="InterPro" id="IPR001497">
    <property type="entry name" value="MethylDNA_cys_MeTrfase_AS"/>
</dbReference>
<dbReference type="Gene3D" id="3.40.10.10">
    <property type="entry name" value="DNA Methylphosphotriester Repair Domain"/>
    <property type="match status" value="1"/>
</dbReference>
<evidence type="ECO:0000256" key="12">
    <source>
        <dbReference type="SAM" id="Phobius"/>
    </source>
</evidence>
<dbReference type="RefSeq" id="WP_121101545.1">
    <property type="nucleotide sequence ID" value="NZ_RBII01000002.1"/>
</dbReference>
<dbReference type="InterPro" id="IPR014048">
    <property type="entry name" value="MethylDNA_cys_MeTrfase_DNA-bd"/>
</dbReference>
<evidence type="ECO:0000256" key="4">
    <source>
        <dbReference type="ARBA" id="ARBA00022603"/>
    </source>
</evidence>
<dbReference type="SUPFAM" id="SSF57884">
    <property type="entry name" value="Ada DNA repair protein, N-terminal domain (N-Ada 10)"/>
    <property type="match status" value="1"/>
</dbReference>
<dbReference type="Proteomes" id="UP000282211">
    <property type="component" value="Unassembled WGS sequence"/>
</dbReference>
<dbReference type="EC" id="2.1.1.63" evidence="3"/>
<dbReference type="AlphaFoldDB" id="A0A420WE06"/>
<keyword evidence="8" id="KW-0234">DNA repair</keyword>
<evidence type="ECO:0000256" key="9">
    <source>
        <dbReference type="ARBA" id="ARBA00049348"/>
    </source>
</evidence>
<feature type="binding site" evidence="11">
    <location>
        <position position="46"/>
    </location>
    <ligand>
        <name>Zn(2+)</name>
        <dbReference type="ChEBI" id="CHEBI:29105"/>
    </ligand>
</feature>
<dbReference type="GO" id="GO:0032259">
    <property type="term" value="P:methylation"/>
    <property type="evidence" value="ECO:0007669"/>
    <property type="project" value="UniProtKB-KW"/>
</dbReference>
<evidence type="ECO:0000313" key="14">
    <source>
        <dbReference type="EMBL" id="RKQ69218.1"/>
    </source>
</evidence>
<dbReference type="CDD" id="cd06445">
    <property type="entry name" value="ATase"/>
    <property type="match status" value="1"/>
</dbReference>
<keyword evidence="12" id="KW-0812">Transmembrane</keyword>
<dbReference type="GO" id="GO:0008270">
    <property type="term" value="F:zinc ion binding"/>
    <property type="evidence" value="ECO:0007669"/>
    <property type="project" value="InterPro"/>
</dbReference>
<dbReference type="Pfam" id="PF02805">
    <property type="entry name" value="Ada_Zn_binding"/>
    <property type="match status" value="1"/>
</dbReference>
<keyword evidence="15" id="KW-1185">Reference proteome</keyword>
<keyword evidence="11" id="KW-0479">Metal-binding</keyword>
<feature type="active site" description="Nucleophile; methyl group acceptor from either O6-methylguanine or O4-methylthymine" evidence="10">
    <location>
        <position position="326"/>
    </location>
</feature>
<organism evidence="14 15">
    <name type="scientific">Litorimonas taeanensis</name>
    <dbReference type="NCBI Taxonomy" id="568099"/>
    <lineage>
        <taxon>Bacteria</taxon>
        <taxon>Pseudomonadati</taxon>
        <taxon>Pseudomonadota</taxon>
        <taxon>Alphaproteobacteria</taxon>
        <taxon>Maricaulales</taxon>
        <taxon>Robiginitomaculaceae</taxon>
    </lineage>
</organism>
<dbReference type="InterPro" id="IPR035451">
    <property type="entry name" value="Ada-like_dom_sf"/>
</dbReference>
<evidence type="ECO:0000256" key="8">
    <source>
        <dbReference type="ARBA" id="ARBA00023204"/>
    </source>
</evidence>
<protein>
    <recommendedName>
        <fullName evidence="3">methylated-DNA--[protein]-cysteine S-methyltransferase</fullName>
        <ecNumber evidence="3">2.1.1.63</ecNumber>
    </recommendedName>
</protein>
<keyword evidence="11" id="KW-0862">Zinc</keyword>
<dbReference type="PIRSF" id="PIRSF000409">
    <property type="entry name" value="Ada"/>
    <property type="match status" value="1"/>
</dbReference>
<feature type="binding site" evidence="11">
    <location>
        <position position="50"/>
    </location>
    <ligand>
        <name>Zn(2+)</name>
        <dbReference type="ChEBI" id="CHEBI:29105"/>
    </ligand>
</feature>
<dbReference type="Pfam" id="PF12833">
    <property type="entry name" value="HTH_18"/>
    <property type="match status" value="1"/>
</dbReference>
<evidence type="ECO:0000256" key="3">
    <source>
        <dbReference type="ARBA" id="ARBA00011918"/>
    </source>
</evidence>
<evidence type="ECO:0000256" key="6">
    <source>
        <dbReference type="ARBA" id="ARBA00022763"/>
    </source>
</evidence>
<keyword evidence="12" id="KW-1133">Transmembrane helix</keyword>
<dbReference type="Gene3D" id="1.10.10.10">
    <property type="entry name" value="Winged helix-like DNA-binding domain superfamily/Winged helix DNA-binding domain"/>
    <property type="match status" value="1"/>
</dbReference>
<dbReference type="InterPro" id="IPR036388">
    <property type="entry name" value="WH-like_DNA-bd_sf"/>
</dbReference>
<keyword evidence="4 14" id="KW-0489">Methyltransferase</keyword>
<dbReference type="SMART" id="SM00342">
    <property type="entry name" value="HTH_ARAC"/>
    <property type="match status" value="1"/>
</dbReference>
<dbReference type="InterPro" id="IPR016221">
    <property type="entry name" value="Bifunct_regulatory_prot_Ada"/>
</dbReference>